<protein>
    <submittedName>
        <fullName evidence="1">Uncharacterized protein</fullName>
    </submittedName>
</protein>
<evidence type="ECO:0000313" key="1">
    <source>
        <dbReference type="EMBL" id="AUX29289.1"/>
    </source>
</evidence>
<dbReference type="RefSeq" id="WP_237245104.1">
    <property type="nucleotide sequence ID" value="NZ_CP012672.1"/>
</dbReference>
<dbReference type="EMBL" id="CP012672">
    <property type="protein sequence ID" value="AUX29289.1"/>
    <property type="molecule type" value="Genomic_DNA"/>
</dbReference>
<dbReference type="AlphaFoldDB" id="A0A4P2QHB2"/>
<organism evidence="1 2">
    <name type="scientific">Sorangium cellulosum</name>
    <name type="common">Polyangium cellulosum</name>
    <dbReference type="NCBI Taxonomy" id="56"/>
    <lineage>
        <taxon>Bacteria</taxon>
        <taxon>Pseudomonadati</taxon>
        <taxon>Myxococcota</taxon>
        <taxon>Polyangia</taxon>
        <taxon>Polyangiales</taxon>
        <taxon>Polyangiaceae</taxon>
        <taxon>Sorangium</taxon>
    </lineage>
</organism>
<dbReference type="Proteomes" id="UP000295497">
    <property type="component" value="Chromosome"/>
</dbReference>
<proteinExistence type="predicted"/>
<evidence type="ECO:0000313" key="2">
    <source>
        <dbReference type="Proteomes" id="UP000295497"/>
    </source>
</evidence>
<accession>A0A4P2QHB2</accession>
<reference evidence="1 2" key="1">
    <citation type="submission" date="2015-09" db="EMBL/GenBank/DDBJ databases">
        <title>Sorangium comparison.</title>
        <authorList>
            <person name="Zaburannyi N."/>
            <person name="Bunk B."/>
            <person name="Overmann J."/>
            <person name="Mueller R."/>
        </authorList>
    </citation>
    <scope>NUCLEOTIDE SEQUENCE [LARGE SCALE GENOMIC DNA]</scope>
    <source>
        <strain evidence="1 2">So ce836</strain>
    </source>
</reference>
<gene>
    <name evidence="1" type="ORF">SOCE836_013770</name>
</gene>
<name>A0A4P2QHB2_SORCE</name>
<sequence>MACCIRARSSAPMSGMTMASSLIGITAVDSCASMVICARIVSSLLWRSASSARLRSVMSRSDTKQRSHVCSQPALIASRSVTVLRSPSSVEMNVSSSKDVAPFPRATSSRRKVITAGSTKMTDSPARIWPLLEARQSSSVALFASRIFTRAMPVKRSSAWAWKCASRSVTPDAMIRSRCRLTADQSSSQREIGELSKIPR</sequence>